<dbReference type="PANTHER" id="PTHR35567:SF1">
    <property type="entry name" value="CONSERVED FUNGAL PROTEIN (AFU_ORTHOLOGUE AFUA_1G14230)"/>
    <property type="match status" value="1"/>
</dbReference>
<dbReference type="OrthoDB" id="1859733at2759"/>
<evidence type="ECO:0000313" key="2">
    <source>
        <dbReference type="EMBL" id="PKS11671.1"/>
    </source>
</evidence>
<dbReference type="InterPro" id="IPR021851">
    <property type="entry name" value="DUF3455"/>
</dbReference>
<evidence type="ECO:0000256" key="1">
    <source>
        <dbReference type="SAM" id="SignalP"/>
    </source>
</evidence>
<protein>
    <recommendedName>
        <fullName evidence="4">Malate dehydrogenase</fullName>
    </recommendedName>
</protein>
<sequence length="237" mass="25255">MKFLNLLPAALLPALSLAAPTHASLALDAVNAPDAVNHLSDYFNLLSRKVQRFKALNNPPACVVSRAVLPIAKPAPATLYDVSCRLLPLLDAPLSSISYEPVPKPLAVFDQSAARQAARPTIGPQPVDVSGVHYFNDLGQPFFNIDLAGAGHVTVKLNNSIPAPYDAAVGLAGEKAVGWLKLIVREEEGSATKGLKEVYRVNTVGGSPASTCEGMPETFEVEYVAQYWFMGSDEGDE</sequence>
<name>A0A2N3NH03_9PEZI</name>
<dbReference type="VEuPathDB" id="FungiDB:jhhlp_001822"/>
<dbReference type="EMBL" id="NLAX01000006">
    <property type="protein sequence ID" value="PKS11671.1"/>
    <property type="molecule type" value="Genomic_DNA"/>
</dbReference>
<keyword evidence="1" id="KW-0732">Signal</keyword>
<organism evidence="2 3">
    <name type="scientific">Lomentospora prolificans</name>
    <dbReference type="NCBI Taxonomy" id="41688"/>
    <lineage>
        <taxon>Eukaryota</taxon>
        <taxon>Fungi</taxon>
        <taxon>Dikarya</taxon>
        <taxon>Ascomycota</taxon>
        <taxon>Pezizomycotina</taxon>
        <taxon>Sordariomycetes</taxon>
        <taxon>Hypocreomycetidae</taxon>
        <taxon>Microascales</taxon>
        <taxon>Microascaceae</taxon>
        <taxon>Lomentospora</taxon>
    </lineage>
</organism>
<comment type="caution">
    <text evidence="2">The sequence shown here is derived from an EMBL/GenBank/DDBJ whole genome shotgun (WGS) entry which is preliminary data.</text>
</comment>
<dbReference type="Pfam" id="PF11937">
    <property type="entry name" value="DUF3455"/>
    <property type="match status" value="1"/>
</dbReference>
<dbReference type="AlphaFoldDB" id="A0A2N3NH03"/>
<feature type="signal peptide" evidence="1">
    <location>
        <begin position="1"/>
        <end position="18"/>
    </location>
</feature>
<gene>
    <name evidence="2" type="ORF">jhhlp_001822</name>
</gene>
<evidence type="ECO:0000313" key="3">
    <source>
        <dbReference type="Proteomes" id="UP000233524"/>
    </source>
</evidence>
<accession>A0A2N3NH03</accession>
<evidence type="ECO:0008006" key="4">
    <source>
        <dbReference type="Google" id="ProtNLM"/>
    </source>
</evidence>
<dbReference type="Proteomes" id="UP000233524">
    <property type="component" value="Unassembled WGS sequence"/>
</dbReference>
<feature type="chain" id="PRO_5014652136" description="Malate dehydrogenase" evidence="1">
    <location>
        <begin position="19"/>
        <end position="237"/>
    </location>
</feature>
<dbReference type="InParanoid" id="A0A2N3NH03"/>
<dbReference type="PANTHER" id="PTHR35567">
    <property type="entry name" value="MALATE DEHYDROGENASE (AFU_ORTHOLOGUE AFUA_2G13800)"/>
    <property type="match status" value="1"/>
</dbReference>
<keyword evidence="3" id="KW-1185">Reference proteome</keyword>
<proteinExistence type="predicted"/>
<reference evidence="2 3" key="1">
    <citation type="journal article" date="2017" name="G3 (Bethesda)">
        <title>First Draft Genome Sequence of the Pathogenic Fungus Lomentospora prolificans (Formerly Scedosporium prolificans).</title>
        <authorList>
            <person name="Luo R."/>
            <person name="Zimin A."/>
            <person name="Workman R."/>
            <person name="Fan Y."/>
            <person name="Pertea G."/>
            <person name="Grossman N."/>
            <person name="Wear M.P."/>
            <person name="Jia B."/>
            <person name="Miller H."/>
            <person name="Casadevall A."/>
            <person name="Timp W."/>
            <person name="Zhang S.X."/>
            <person name="Salzberg S.L."/>
        </authorList>
    </citation>
    <scope>NUCLEOTIDE SEQUENCE [LARGE SCALE GENOMIC DNA]</scope>
    <source>
        <strain evidence="2 3">JHH-5317</strain>
    </source>
</reference>